<name>A0ABP6UVJ3_9PSEU</name>
<evidence type="ECO:0000256" key="3">
    <source>
        <dbReference type="ARBA" id="ARBA00022679"/>
    </source>
</evidence>
<dbReference type="PANTHER" id="PTHR44942:SF4">
    <property type="entry name" value="METHYLTRANSFERASE TYPE 11 DOMAIN-CONTAINING PROTEIN"/>
    <property type="match status" value="1"/>
</dbReference>
<dbReference type="EMBL" id="BAAAZN010000001">
    <property type="protein sequence ID" value="GAA3522980.1"/>
    <property type="molecule type" value="Genomic_DNA"/>
</dbReference>
<accession>A0ABP6UVJ3</accession>
<dbReference type="GO" id="GO:0008168">
    <property type="term" value="F:methyltransferase activity"/>
    <property type="evidence" value="ECO:0007669"/>
    <property type="project" value="UniProtKB-KW"/>
</dbReference>
<dbReference type="InterPro" id="IPR051052">
    <property type="entry name" value="Diverse_substrate_MTase"/>
</dbReference>
<organism evidence="5 6">
    <name type="scientific">Amycolatopsis ultiminotia</name>
    <dbReference type="NCBI Taxonomy" id="543629"/>
    <lineage>
        <taxon>Bacteria</taxon>
        <taxon>Bacillati</taxon>
        <taxon>Actinomycetota</taxon>
        <taxon>Actinomycetes</taxon>
        <taxon>Pseudonocardiales</taxon>
        <taxon>Pseudonocardiaceae</taxon>
        <taxon>Amycolatopsis</taxon>
    </lineage>
</organism>
<reference evidence="6" key="1">
    <citation type="journal article" date="2019" name="Int. J. Syst. Evol. Microbiol.">
        <title>The Global Catalogue of Microorganisms (GCM) 10K type strain sequencing project: providing services to taxonomists for standard genome sequencing and annotation.</title>
        <authorList>
            <consortium name="The Broad Institute Genomics Platform"/>
            <consortium name="The Broad Institute Genome Sequencing Center for Infectious Disease"/>
            <person name="Wu L."/>
            <person name="Ma J."/>
        </authorList>
    </citation>
    <scope>NUCLEOTIDE SEQUENCE [LARGE SCALE GENOMIC DNA]</scope>
    <source>
        <strain evidence="6">JCM 16898</strain>
    </source>
</reference>
<evidence type="ECO:0000313" key="6">
    <source>
        <dbReference type="Proteomes" id="UP001500689"/>
    </source>
</evidence>
<comment type="similarity">
    <text evidence="1">Belongs to the methyltransferase superfamily.</text>
</comment>
<protein>
    <submittedName>
        <fullName evidence="5">Class I SAM-dependent methyltransferase</fullName>
    </submittedName>
</protein>
<sequence length="279" mass="29752">MVAVPPEPTPGLHKHRRIAESFGVDPERYDRARAAYPEAMIERIVSAGPGPDFLNVGCGTGIEARQFRASGRTVLGVEPDQRMADFARGTGLDVEVATFEAWEPARRTFDAVVSGTAWHWIDPVAGAAKAARVLRPGGVLAPFGHVSELPPTVAEAHATALQRVAPDSPVGFNRRSGASILDAYRGLYARAADGIREVGGFDEPVLFRYDRERTYSRDELLDGIPTSGGLTSLASDQVAEVLAAVGAAVDELGGIVTMPYATWGLIAIRTDVPPPPTEE</sequence>
<evidence type="ECO:0000256" key="2">
    <source>
        <dbReference type="ARBA" id="ARBA00022603"/>
    </source>
</evidence>
<dbReference type="InterPro" id="IPR029063">
    <property type="entry name" value="SAM-dependent_MTases_sf"/>
</dbReference>
<evidence type="ECO:0000259" key="4">
    <source>
        <dbReference type="Pfam" id="PF08241"/>
    </source>
</evidence>
<feature type="domain" description="Methyltransferase type 11" evidence="4">
    <location>
        <begin position="54"/>
        <end position="140"/>
    </location>
</feature>
<evidence type="ECO:0000313" key="5">
    <source>
        <dbReference type="EMBL" id="GAA3522980.1"/>
    </source>
</evidence>
<keyword evidence="6" id="KW-1185">Reference proteome</keyword>
<keyword evidence="2 5" id="KW-0489">Methyltransferase</keyword>
<dbReference type="SUPFAM" id="SSF53335">
    <property type="entry name" value="S-adenosyl-L-methionine-dependent methyltransferases"/>
    <property type="match status" value="1"/>
</dbReference>
<dbReference type="PANTHER" id="PTHR44942">
    <property type="entry name" value="METHYLTRANSF_11 DOMAIN-CONTAINING PROTEIN"/>
    <property type="match status" value="1"/>
</dbReference>
<dbReference type="Gene3D" id="3.40.50.150">
    <property type="entry name" value="Vaccinia Virus protein VP39"/>
    <property type="match status" value="1"/>
</dbReference>
<evidence type="ECO:0000256" key="1">
    <source>
        <dbReference type="ARBA" id="ARBA00008361"/>
    </source>
</evidence>
<comment type="caution">
    <text evidence="5">The sequence shown here is derived from an EMBL/GenBank/DDBJ whole genome shotgun (WGS) entry which is preliminary data.</text>
</comment>
<gene>
    <name evidence="5" type="ORF">GCM10022222_01120</name>
</gene>
<dbReference type="CDD" id="cd02440">
    <property type="entry name" value="AdoMet_MTases"/>
    <property type="match status" value="1"/>
</dbReference>
<keyword evidence="3" id="KW-0808">Transferase</keyword>
<dbReference type="Proteomes" id="UP001500689">
    <property type="component" value="Unassembled WGS sequence"/>
</dbReference>
<dbReference type="Pfam" id="PF08241">
    <property type="entry name" value="Methyltransf_11"/>
    <property type="match status" value="1"/>
</dbReference>
<dbReference type="GO" id="GO:0032259">
    <property type="term" value="P:methylation"/>
    <property type="evidence" value="ECO:0007669"/>
    <property type="project" value="UniProtKB-KW"/>
</dbReference>
<dbReference type="RefSeq" id="WP_344854211.1">
    <property type="nucleotide sequence ID" value="NZ_BAAAZN010000001.1"/>
</dbReference>
<proteinExistence type="inferred from homology"/>
<dbReference type="InterPro" id="IPR013216">
    <property type="entry name" value="Methyltransf_11"/>
</dbReference>